<dbReference type="PANTHER" id="PTHR30558">
    <property type="entry name" value="EXBD MEMBRANE COMPONENT OF PMF-DRIVEN MACROMOLECULE IMPORT SYSTEM"/>
    <property type="match status" value="1"/>
</dbReference>
<comment type="similarity">
    <text evidence="2 7">Belongs to the ExbD/TolR family.</text>
</comment>
<keyword evidence="10" id="KW-1185">Reference proteome</keyword>
<dbReference type="PANTHER" id="PTHR30558:SF3">
    <property type="entry name" value="BIOPOLYMER TRANSPORT PROTEIN EXBD-RELATED"/>
    <property type="match status" value="1"/>
</dbReference>
<evidence type="ECO:0000256" key="6">
    <source>
        <dbReference type="ARBA" id="ARBA00023136"/>
    </source>
</evidence>
<dbReference type="RefSeq" id="WP_136080003.1">
    <property type="nucleotide sequence ID" value="NZ_CAAHFG010000001.1"/>
</dbReference>
<evidence type="ECO:0000256" key="8">
    <source>
        <dbReference type="SAM" id="Phobius"/>
    </source>
</evidence>
<keyword evidence="5 8" id="KW-1133">Transmembrane helix</keyword>
<evidence type="ECO:0000256" key="2">
    <source>
        <dbReference type="ARBA" id="ARBA00005811"/>
    </source>
</evidence>
<comment type="subcellular location">
    <subcellularLocation>
        <location evidence="1">Cell membrane</location>
        <topology evidence="1">Single-pass membrane protein</topology>
    </subcellularLocation>
    <subcellularLocation>
        <location evidence="7">Cell membrane</location>
        <topology evidence="7">Single-pass type II membrane protein</topology>
    </subcellularLocation>
</comment>
<organism evidence="9 10">
    <name type="scientific">Pontiella desulfatans</name>
    <dbReference type="NCBI Taxonomy" id="2750659"/>
    <lineage>
        <taxon>Bacteria</taxon>
        <taxon>Pseudomonadati</taxon>
        <taxon>Kiritimatiellota</taxon>
        <taxon>Kiritimatiellia</taxon>
        <taxon>Kiritimatiellales</taxon>
        <taxon>Pontiellaceae</taxon>
        <taxon>Pontiella</taxon>
    </lineage>
</organism>
<dbReference type="GO" id="GO:0005886">
    <property type="term" value="C:plasma membrane"/>
    <property type="evidence" value="ECO:0007669"/>
    <property type="project" value="UniProtKB-SubCell"/>
</dbReference>
<proteinExistence type="inferred from homology"/>
<gene>
    <name evidence="9" type="primary">exbD_2</name>
    <name evidence="9" type="ORF">PDESU_03093</name>
</gene>
<keyword evidence="4 7" id="KW-0812">Transmembrane</keyword>
<evidence type="ECO:0000256" key="1">
    <source>
        <dbReference type="ARBA" id="ARBA00004162"/>
    </source>
</evidence>
<keyword evidence="7" id="KW-0813">Transport</keyword>
<evidence type="ECO:0000256" key="5">
    <source>
        <dbReference type="ARBA" id="ARBA00022989"/>
    </source>
</evidence>
<name>A0A6C2U3F9_PONDE</name>
<dbReference type="InterPro" id="IPR003400">
    <property type="entry name" value="ExbD"/>
</dbReference>
<evidence type="ECO:0000256" key="4">
    <source>
        <dbReference type="ARBA" id="ARBA00022692"/>
    </source>
</evidence>
<dbReference type="Gene3D" id="3.30.420.270">
    <property type="match status" value="1"/>
</dbReference>
<keyword evidence="6 8" id="KW-0472">Membrane</keyword>
<protein>
    <submittedName>
        <fullName evidence="9">Biopolymer transport protein ExbD</fullName>
    </submittedName>
</protein>
<dbReference type="AlphaFoldDB" id="A0A6C2U3F9"/>
<keyword evidence="3" id="KW-1003">Cell membrane</keyword>
<dbReference type="EMBL" id="CAAHFG010000001">
    <property type="protein sequence ID" value="VGO14530.1"/>
    <property type="molecule type" value="Genomic_DNA"/>
</dbReference>
<evidence type="ECO:0000256" key="7">
    <source>
        <dbReference type="RuleBase" id="RU003879"/>
    </source>
</evidence>
<keyword evidence="7" id="KW-0653">Protein transport</keyword>
<evidence type="ECO:0000313" key="10">
    <source>
        <dbReference type="Proteomes" id="UP000366872"/>
    </source>
</evidence>
<sequence>MKLEQKDIGDDLELDMSPMIDMVFLLLIFFIVASQIVDEKPKVEIPAAAYAKVPEDTTGRLMITVKKDDTFYLASDREPKTIEQVKERIEQEINANPELRVLIRADGEVKYKTNEKVTIACAEVGAQDLIYSVFEE</sequence>
<dbReference type="GO" id="GO:0022857">
    <property type="term" value="F:transmembrane transporter activity"/>
    <property type="evidence" value="ECO:0007669"/>
    <property type="project" value="InterPro"/>
</dbReference>
<feature type="transmembrane region" description="Helical" evidence="8">
    <location>
        <begin position="20"/>
        <end position="37"/>
    </location>
</feature>
<evidence type="ECO:0000313" key="9">
    <source>
        <dbReference type="EMBL" id="VGO14530.1"/>
    </source>
</evidence>
<dbReference type="Pfam" id="PF02472">
    <property type="entry name" value="ExbD"/>
    <property type="match status" value="1"/>
</dbReference>
<dbReference type="Proteomes" id="UP000366872">
    <property type="component" value="Unassembled WGS sequence"/>
</dbReference>
<evidence type="ECO:0000256" key="3">
    <source>
        <dbReference type="ARBA" id="ARBA00022475"/>
    </source>
</evidence>
<accession>A0A6C2U3F9</accession>
<reference evidence="9 10" key="1">
    <citation type="submission" date="2019-04" db="EMBL/GenBank/DDBJ databases">
        <authorList>
            <person name="Van Vliet M D."/>
        </authorList>
    </citation>
    <scope>NUCLEOTIDE SEQUENCE [LARGE SCALE GENOMIC DNA]</scope>
    <source>
        <strain evidence="9 10">F1</strain>
    </source>
</reference>
<dbReference type="GO" id="GO:0015031">
    <property type="term" value="P:protein transport"/>
    <property type="evidence" value="ECO:0007669"/>
    <property type="project" value="UniProtKB-KW"/>
</dbReference>